<dbReference type="EMBL" id="JAMKPW020000011">
    <property type="protein sequence ID" value="KAK8213485.1"/>
    <property type="molecule type" value="Genomic_DNA"/>
</dbReference>
<reference evidence="1" key="1">
    <citation type="submission" date="2024-02" db="EMBL/GenBank/DDBJ databases">
        <title>Metagenome Assembled Genome of Zalaria obscura JY119.</title>
        <authorList>
            <person name="Vighnesh L."/>
            <person name="Jagadeeshwari U."/>
            <person name="Venkata Ramana C."/>
            <person name="Sasikala C."/>
        </authorList>
    </citation>
    <scope>NUCLEOTIDE SEQUENCE</scope>
    <source>
        <strain evidence="1">JY119</strain>
    </source>
</reference>
<evidence type="ECO:0000313" key="1">
    <source>
        <dbReference type="EMBL" id="KAK8213485.1"/>
    </source>
</evidence>
<sequence>MTYLKSKRKAYLAGPLDMKMVVTMLDIGTFGIILTQPDAVLCSHFQRTHIPNFLRTAATGCSEFADTGGFS</sequence>
<keyword evidence="2" id="KW-1185">Reference proteome</keyword>
<accession>A0ACC3SHG0</accession>
<comment type="caution">
    <text evidence="1">The sequence shown here is derived from an EMBL/GenBank/DDBJ whole genome shotgun (WGS) entry which is preliminary data.</text>
</comment>
<gene>
    <name evidence="1" type="ORF">M8818_002787</name>
</gene>
<organism evidence="1 2">
    <name type="scientific">Zalaria obscura</name>
    <dbReference type="NCBI Taxonomy" id="2024903"/>
    <lineage>
        <taxon>Eukaryota</taxon>
        <taxon>Fungi</taxon>
        <taxon>Dikarya</taxon>
        <taxon>Ascomycota</taxon>
        <taxon>Pezizomycotina</taxon>
        <taxon>Dothideomycetes</taxon>
        <taxon>Dothideomycetidae</taxon>
        <taxon>Dothideales</taxon>
        <taxon>Zalariaceae</taxon>
        <taxon>Zalaria</taxon>
    </lineage>
</organism>
<name>A0ACC3SHG0_9PEZI</name>
<protein>
    <submittedName>
        <fullName evidence="1">Uncharacterized protein</fullName>
    </submittedName>
</protein>
<evidence type="ECO:0000313" key="2">
    <source>
        <dbReference type="Proteomes" id="UP001320706"/>
    </source>
</evidence>
<proteinExistence type="predicted"/>
<dbReference type="Proteomes" id="UP001320706">
    <property type="component" value="Unassembled WGS sequence"/>
</dbReference>